<feature type="region of interest" description="Disordered" evidence="1">
    <location>
        <begin position="290"/>
        <end position="355"/>
    </location>
</feature>
<dbReference type="InterPro" id="IPR035999">
    <property type="entry name" value="Sec7_dom_sf"/>
</dbReference>
<dbReference type="PANTHER" id="PTHR10663">
    <property type="entry name" value="GUANYL-NUCLEOTIDE EXCHANGE FACTOR"/>
    <property type="match status" value="1"/>
</dbReference>
<dbReference type="Proteomes" id="UP000078561">
    <property type="component" value="Unassembled WGS sequence"/>
</dbReference>
<feature type="region of interest" description="Disordered" evidence="1">
    <location>
        <begin position="252"/>
        <end position="274"/>
    </location>
</feature>
<feature type="compositionally biased region" description="Low complexity" evidence="1">
    <location>
        <begin position="156"/>
        <end position="169"/>
    </location>
</feature>
<dbReference type="PANTHER" id="PTHR10663:SF373">
    <property type="entry name" value="PH AND SEC7 DOMAIN-CONTAINING PROTEIN C11E3.11C"/>
    <property type="match status" value="1"/>
</dbReference>
<feature type="region of interest" description="Disordered" evidence="1">
    <location>
        <begin position="109"/>
        <end position="138"/>
    </location>
</feature>
<protein>
    <recommendedName>
        <fullName evidence="2">SEC7 domain-containing protein</fullName>
    </recommendedName>
</protein>
<dbReference type="InterPro" id="IPR023394">
    <property type="entry name" value="Sec7_C_sf"/>
</dbReference>
<dbReference type="STRING" id="4829.A0A163J1X8"/>
<feature type="compositionally biased region" description="Polar residues" evidence="1">
    <location>
        <begin position="255"/>
        <end position="266"/>
    </location>
</feature>
<evidence type="ECO:0000256" key="1">
    <source>
        <dbReference type="SAM" id="MobiDB-lite"/>
    </source>
</evidence>
<gene>
    <name evidence="3" type="primary">ABSGL_04621.1 scaffold 5475</name>
</gene>
<accession>A0A163J1X8</accession>
<feature type="compositionally biased region" description="Low complexity" evidence="1">
    <location>
        <begin position="72"/>
        <end position="82"/>
    </location>
</feature>
<dbReference type="Gene3D" id="1.10.1000.11">
    <property type="entry name" value="Arf Nucleotide-binding Site Opener,domain 2"/>
    <property type="match status" value="1"/>
</dbReference>
<dbReference type="GO" id="GO:0032012">
    <property type="term" value="P:regulation of ARF protein signal transduction"/>
    <property type="evidence" value="ECO:0007669"/>
    <property type="project" value="InterPro"/>
</dbReference>
<evidence type="ECO:0000259" key="2">
    <source>
        <dbReference type="PROSITE" id="PS50190"/>
    </source>
</evidence>
<dbReference type="InterPro" id="IPR000904">
    <property type="entry name" value="Sec7_dom"/>
</dbReference>
<feature type="domain" description="SEC7" evidence="2">
    <location>
        <begin position="353"/>
        <end position="512"/>
    </location>
</feature>
<feature type="compositionally biased region" description="Basic and acidic residues" evidence="1">
    <location>
        <begin position="213"/>
        <end position="223"/>
    </location>
</feature>
<dbReference type="GO" id="GO:0005085">
    <property type="term" value="F:guanyl-nucleotide exchange factor activity"/>
    <property type="evidence" value="ECO:0007669"/>
    <property type="project" value="InterPro"/>
</dbReference>
<evidence type="ECO:0000313" key="3">
    <source>
        <dbReference type="EMBL" id="SAL99050.1"/>
    </source>
</evidence>
<dbReference type="AlphaFoldDB" id="A0A163J1X8"/>
<feature type="region of interest" description="Disordered" evidence="1">
    <location>
        <begin position="154"/>
        <end position="226"/>
    </location>
</feature>
<dbReference type="OrthoDB" id="2157641at2759"/>
<feature type="compositionally biased region" description="Polar residues" evidence="1">
    <location>
        <begin position="51"/>
        <end position="64"/>
    </location>
</feature>
<reference evidence="3" key="1">
    <citation type="submission" date="2016-04" db="EMBL/GenBank/DDBJ databases">
        <authorList>
            <person name="Evans L.H."/>
            <person name="Alamgir A."/>
            <person name="Owens N."/>
            <person name="Weber N.D."/>
            <person name="Virtaneva K."/>
            <person name="Barbian K."/>
            <person name="Babar A."/>
            <person name="Rosenke K."/>
        </authorList>
    </citation>
    <scope>NUCLEOTIDE SEQUENCE [LARGE SCALE GENOMIC DNA]</scope>
    <source>
        <strain evidence="3">CBS 101.48</strain>
    </source>
</reference>
<proteinExistence type="predicted"/>
<keyword evidence="4" id="KW-1185">Reference proteome</keyword>
<dbReference type="SUPFAM" id="SSF48425">
    <property type="entry name" value="Sec7 domain"/>
    <property type="match status" value="1"/>
</dbReference>
<feature type="compositionally biased region" description="Acidic residues" evidence="1">
    <location>
        <begin position="190"/>
        <end position="211"/>
    </location>
</feature>
<name>A0A163J1X8_ABSGL</name>
<dbReference type="PROSITE" id="PS50190">
    <property type="entry name" value="SEC7"/>
    <property type="match status" value="1"/>
</dbReference>
<feature type="region of interest" description="Disordered" evidence="1">
    <location>
        <begin position="51"/>
        <end position="84"/>
    </location>
</feature>
<dbReference type="InParanoid" id="A0A163J1X8"/>
<organism evidence="3">
    <name type="scientific">Absidia glauca</name>
    <name type="common">Pin mould</name>
    <dbReference type="NCBI Taxonomy" id="4829"/>
    <lineage>
        <taxon>Eukaryota</taxon>
        <taxon>Fungi</taxon>
        <taxon>Fungi incertae sedis</taxon>
        <taxon>Mucoromycota</taxon>
        <taxon>Mucoromycotina</taxon>
        <taxon>Mucoromycetes</taxon>
        <taxon>Mucorales</taxon>
        <taxon>Cunninghamellaceae</taxon>
        <taxon>Absidia</taxon>
    </lineage>
</organism>
<sequence>MRPSSPSDTSRGTKSKHFLSRFLANPTHVYTYDGTASSTDPTYNLQTEHNAETRGSANWNTDSSSAHRHHSTPTVTTNVSTPLMGPRIDHPTSTTNSVVSTNKGIVSAKATTAEKAQRRRSATLPSVMYSPPLTPSPPTAKLDAAATHTTMHYKGDNVTTDTTTTVSNSSHDNLAAQKDVIQIKVHNSDDGDGDDSSSDESFVDASDELESDQPTKQHSDNKKRSSITHRLSAGYFGSAGGLVVNMHHSLRNRQSRQSMAQQQLRNSPPPDDLAKAMLDWKRKSVGDGTIDKRFSINSTDPAGATSPPQDEHDAPELSKEDKEALRAHAESILMGNDNSTLPPPPLPTTGHLHHERSRSIKALSEMFSKTLDEAWNNTDAASQLSHLDQVHDPRVLTAWTRPTLLSTKAQETARRIWDCDESFLPVDRYAEWLGQSQELTRLGLHASHRTHYNAETLVCYMDLFYFTDMKLDSAFRKLCSKLYFKAEAQQIDRILEVFAHRFWDCNPNSDFKCPGK</sequence>
<dbReference type="EMBL" id="LT552383">
    <property type="protein sequence ID" value="SAL99050.1"/>
    <property type="molecule type" value="Genomic_DNA"/>
</dbReference>
<dbReference type="Pfam" id="PF01369">
    <property type="entry name" value="Sec7"/>
    <property type="match status" value="1"/>
</dbReference>
<evidence type="ECO:0000313" key="4">
    <source>
        <dbReference type="Proteomes" id="UP000078561"/>
    </source>
</evidence>
<feature type="compositionally biased region" description="Basic and acidic residues" evidence="1">
    <location>
        <begin position="309"/>
        <end position="329"/>
    </location>
</feature>